<keyword evidence="3" id="KW-1185">Reference proteome</keyword>
<sequence>MVAQFGSAANETTWHPEPGGRGTYGLVSSCIITMALCVWTAVHLNVPEQSGGHNIKYMPSFKTLRKLRWLSIGLFAPEIVTWTAFEQYRSATAIYHEVNEVLGAEKREFSWLERLTNCIGSLSGAREMERQSDLESSSEGDAAEQTSQSDKGIFGKLPEGGILHPDARKPRRNKWTMAHSYYATMGGFVFDSRVLGDGTDLPRATLTARHLIINDKSKASPLAKAITTFQTCWFVAHCLSRLVMGMTVSILELNTFSHALCALVAYCLWWQKPLDIEEPTRIEGFNADLACIYMCMRTKLFRESFQCSHSKSKLYFAVTSREARPSAVDPPSWYKSPSRDDYSDGNDPESQMDAPNTAPLPQFSARSTPPVLTLHEGDSLFGFHVRRLALQGHEEPIEQDTAFILLATDIRRLQLLRECYAKYLTLENLGFPKLELKTLTRRKDTIRDRSRTSR</sequence>
<reference evidence="2" key="2">
    <citation type="submission" date="2023-05" db="EMBL/GenBank/DDBJ databases">
        <authorList>
            <consortium name="Lawrence Berkeley National Laboratory"/>
            <person name="Steindorff A."/>
            <person name="Hensen N."/>
            <person name="Bonometti L."/>
            <person name="Westerberg I."/>
            <person name="Brannstrom I.O."/>
            <person name="Guillou S."/>
            <person name="Cros-Aarteil S."/>
            <person name="Calhoun S."/>
            <person name="Haridas S."/>
            <person name="Kuo A."/>
            <person name="Mondo S."/>
            <person name="Pangilinan J."/>
            <person name="Riley R."/>
            <person name="Labutti K."/>
            <person name="Andreopoulos B."/>
            <person name="Lipzen A."/>
            <person name="Chen C."/>
            <person name="Yanf M."/>
            <person name="Daum C."/>
            <person name="Ng V."/>
            <person name="Clum A."/>
            <person name="Ohm R."/>
            <person name="Martin F."/>
            <person name="Silar P."/>
            <person name="Natvig D."/>
            <person name="Lalanne C."/>
            <person name="Gautier V."/>
            <person name="Ament-Velasquez S.L."/>
            <person name="Kruys A."/>
            <person name="Hutchinson M.I."/>
            <person name="Powell A.J."/>
            <person name="Barry K."/>
            <person name="Miller A.N."/>
            <person name="Grigoriev I.V."/>
            <person name="Debuchy R."/>
            <person name="Gladieux P."/>
            <person name="Thoren M.H."/>
            <person name="Johannesson H."/>
        </authorList>
    </citation>
    <scope>NUCLEOTIDE SEQUENCE</scope>
    <source>
        <strain evidence="2">PSN243</strain>
    </source>
</reference>
<dbReference type="EMBL" id="MU865926">
    <property type="protein sequence ID" value="KAK4451964.1"/>
    <property type="molecule type" value="Genomic_DNA"/>
</dbReference>
<reference evidence="2" key="1">
    <citation type="journal article" date="2023" name="Mol. Phylogenet. Evol.">
        <title>Genome-scale phylogeny and comparative genomics of the fungal order Sordariales.</title>
        <authorList>
            <person name="Hensen N."/>
            <person name="Bonometti L."/>
            <person name="Westerberg I."/>
            <person name="Brannstrom I.O."/>
            <person name="Guillou S."/>
            <person name="Cros-Aarteil S."/>
            <person name="Calhoun S."/>
            <person name="Haridas S."/>
            <person name="Kuo A."/>
            <person name="Mondo S."/>
            <person name="Pangilinan J."/>
            <person name="Riley R."/>
            <person name="LaButti K."/>
            <person name="Andreopoulos B."/>
            <person name="Lipzen A."/>
            <person name="Chen C."/>
            <person name="Yan M."/>
            <person name="Daum C."/>
            <person name="Ng V."/>
            <person name="Clum A."/>
            <person name="Steindorff A."/>
            <person name="Ohm R.A."/>
            <person name="Martin F."/>
            <person name="Silar P."/>
            <person name="Natvig D.O."/>
            <person name="Lalanne C."/>
            <person name="Gautier V."/>
            <person name="Ament-Velasquez S.L."/>
            <person name="Kruys A."/>
            <person name="Hutchinson M.I."/>
            <person name="Powell A.J."/>
            <person name="Barry K."/>
            <person name="Miller A.N."/>
            <person name="Grigoriev I.V."/>
            <person name="Debuchy R."/>
            <person name="Gladieux P."/>
            <person name="Hiltunen Thoren M."/>
            <person name="Johannesson H."/>
        </authorList>
    </citation>
    <scope>NUCLEOTIDE SEQUENCE</scope>
    <source>
        <strain evidence="2">PSN243</strain>
    </source>
</reference>
<dbReference type="PANTHER" id="PTHR35043">
    <property type="entry name" value="TRANSCRIPTION FACTOR DOMAIN-CONTAINING PROTEIN"/>
    <property type="match status" value="1"/>
</dbReference>
<comment type="caution">
    <text evidence="2">The sequence shown here is derived from an EMBL/GenBank/DDBJ whole genome shotgun (WGS) entry which is preliminary data.</text>
</comment>
<dbReference type="Proteomes" id="UP001321760">
    <property type="component" value="Unassembled WGS sequence"/>
</dbReference>
<evidence type="ECO:0000256" key="1">
    <source>
        <dbReference type="SAM" id="MobiDB-lite"/>
    </source>
</evidence>
<feature type="region of interest" description="Disordered" evidence="1">
    <location>
        <begin position="129"/>
        <end position="168"/>
    </location>
</feature>
<name>A0AAV9GVM6_9PEZI</name>
<gene>
    <name evidence="2" type="ORF">QBC34DRAFT_377934</name>
</gene>
<evidence type="ECO:0000313" key="3">
    <source>
        <dbReference type="Proteomes" id="UP001321760"/>
    </source>
</evidence>
<feature type="region of interest" description="Disordered" evidence="1">
    <location>
        <begin position="325"/>
        <end position="368"/>
    </location>
</feature>
<proteinExistence type="predicted"/>
<evidence type="ECO:0000313" key="2">
    <source>
        <dbReference type="EMBL" id="KAK4451964.1"/>
    </source>
</evidence>
<organism evidence="2 3">
    <name type="scientific">Podospora aff. communis PSN243</name>
    <dbReference type="NCBI Taxonomy" id="3040156"/>
    <lineage>
        <taxon>Eukaryota</taxon>
        <taxon>Fungi</taxon>
        <taxon>Dikarya</taxon>
        <taxon>Ascomycota</taxon>
        <taxon>Pezizomycotina</taxon>
        <taxon>Sordariomycetes</taxon>
        <taxon>Sordariomycetidae</taxon>
        <taxon>Sordariales</taxon>
        <taxon>Podosporaceae</taxon>
        <taxon>Podospora</taxon>
    </lineage>
</organism>
<accession>A0AAV9GVM6</accession>
<dbReference type="PANTHER" id="PTHR35043:SF9">
    <property type="match status" value="1"/>
</dbReference>
<dbReference type="AlphaFoldDB" id="A0AAV9GVM6"/>
<protein>
    <submittedName>
        <fullName evidence="2">Uncharacterized protein</fullName>
    </submittedName>
</protein>